<proteinExistence type="inferred from homology"/>
<sequence length="359" mass="38077">MVAFSILAGGYDVFIATYLFNTATSSLSLVAKHPSGPNPSWISLHPTNRSVLYATNEISSGGLQSFNIDAEGVVSSAVQTISSGGDSPAFASALSTGEVAVFNYGSGNGRIVRTTSPTTFDDSAPLITFPVQSSTSVSHPHMALEYNGEVFVPDLGGDTIWRLGRTSYTGGWKIQGSFPQPKGSGPRHIRVSNNRLFALHELSSTLTVQSIPPAPNGTSTIFQSVSIVPPDQPQGAIFAAGEIQIPTPTKRFPVPYIYVSNRNVGVQDPRGDSIAIFEHVNQGTRSEGLKLVNQVFTGIDQIRGMEFGPADRGAEEFLVAAGVAGTAGTLVFKRTDGGRNLELVAKNLDIATRTSFVWV</sequence>
<dbReference type="Proteomes" id="UP000807353">
    <property type="component" value="Unassembled WGS sequence"/>
</dbReference>
<dbReference type="Gene3D" id="2.130.10.10">
    <property type="entry name" value="YVTN repeat-like/Quinoprotein amine dehydrogenase"/>
    <property type="match status" value="1"/>
</dbReference>
<dbReference type="AlphaFoldDB" id="A0A9P5YCI0"/>
<comment type="caution">
    <text evidence="2">The sequence shown here is derived from an EMBL/GenBank/DDBJ whole genome shotgun (WGS) entry which is preliminary data.</text>
</comment>
<dbReference type="PANTHER" id="PTHR30344:SF7">
    <property type="entry name" value="DUF2415 DOMAIN-CONTAINING PROTEIN"/>
    <property type="match status" value="1"/>
</dbReference>
<dbReference type="InterPro" id="IPR050282">
    <property type="entry name" value="Cycloisomerase_2"/>
</dbReference>
<dbReference type="InterPro" id="IPR019405">
    <property type="entry name" value="Lactonase_7-beta_prop"/>
</dbReference>
<dbReference type="PANTHER" id="PTHR30344">
    <property type="entry name" value="6-PHOSPHOGLUCONOLACTONASE-RELATED"/>
    <property type="match status" value="1"/>
</dbReference>
<dbReference type="GO" id="GO:0017057">
    <property type="term" value="F:6-phosphogluconolactonase activity"/>
    <property type="evidence" value="ECO:0007669"/>
    <property type="project" value="TreeGrafter"/>
</dbReference>
<keyword evidence="3" id="KW-1185">Reference proteome</keyword>
<evidence type="ECO:0000313" key="3">
    <source>
        <dbReference type="Proteomes" id="UP000807353"/>
    </source>
</evidence>
<organism evidence="2 3">
    <name type="scientific">Collybia nuda</name>
    <dbReference type="NCBI Taxonomy" id="64659"/>
    <lineage>
        <taxon>Eukaryota</taxon>
        <taxon>Fungi</taxon>
        <taxon>Dikarya</taxon>
        <taxon>Basidiomycota</taxon>
        <taxon>Agaricomycotina</taxon>
        <taxon>Agaricomycetes</taxon>
        <taxon>Agaricomycetidae</taxon>
        <taxon>Agaricales</taxon>
        <taxon>Tricholomatineae</taxon>
        <taxon>Clitocybaceae</taxon>
        <taxon>Collybia</taxon>
    </lineage>
</organism>
<dbReference type="Pfam" id="PF10282">
    <property type="entry name" value="Lactonase"/>
    <property type="match status" value="1"/>
</dbReference>
<dbReference type="OrthoDB" id="9972196at2759"/>
<evidence type="ECO:0000313" key="2">
    <source>
        <dbReference type="EMBL" id="KAF9465941.1"/>
    </source>
</evidence>
<dbReference type="SUPFAM" id="SSF75011">
    <property type="entry name" value="3-carboxy-cis,cis-mucoante lactonizing enzyme"/>
    <property type="match status" value="1"/>
</dbReference>
<comment type="similarity">
    <text evidence="1">Belongs to the cycloisomerase 2 family.</text>
</comment>
<protein>
    <submittedName>
        <fullName evidence="2">Lactonase, 7-bladed beta-propeller-domain-containing protein</fullName>
    </submittedName>
</protein>
<dbReference type="InterPro" id="IPR015943">
    <property type="entry name" value="WD40/YVTN_repeat-like_dom_sf"/>
</dbReference>
<accession>A0A9P5YCI0</accession>
<reference evidence="2" key="1">
    <citation type="submission" date="2020-11" db="EMBL/GenBank/DDBJ databases">
        <authorList>
            <consortium name="DOE Joint Genome Institute"/>
            <person name="Ahrendt S."/>
            <person name="Riley R."/>
            <person name="Andreopoulos W."/>
            <person name="Labutti K."/>
            <person name="Pangilinan J."/>
            <person name="Ruiz-Duenas F.J."/>
            <person name="Barrasa J.M."/>
            <person name="Sanchez-Garcia M."/>
            <person name="Camarero S."/>
            <person name="Miyauchi S."/>
            <person name="Serrano A."/>
            <person name="Linde D."/>
            <person name="Babiker R."/>
            <person name="Drula E."/>
            <person name="Ayuso-Fernandez I."/>
            <person name="Pacheco R."/>
            <person name="Padilla G."/>
            <person name="Ferreira P."/>
            <person name="Barriuso J."/>
            <person name="Kellner H."/>
            <person name="Castanera R."/>
            <person name="Alfaro M."/>
            <person name="Ramirez L."/>
            <person name="Pisabarro A.G."/>
            <person name="Kuo A."/>
            <person name="Tritt A."/>
            <person name="Lipzen A."/>
            <person name="He G."/>
            <person name="Yan M."/>
            <person name="Ng V."/>
            <person name="Cullen D."/>
            <person name="Martin F."/>
            <person name="Rosso M.-N."/>
            <person name="Henrissat B."/>
            <person name="Hibbett D."/>
            <person name="Martinez A.T."/>
            <person name="Grigoriev I.V."/>
        </authorList>
    </citation>
    <scope>NUCLEOTIDE SEQUENCE</scope>
    <source>
        <strain evidence="2">CBS 247.69</strain>
    </source>
</reference>
<dbReference type="EMBL" id="MU150244">
    <property type="protein sequence ID" value="KAF9465941.1"/>
    <property type="molecule type" value="Genomic_DNA"/>
</dbReference>
<evidence type="ECO:0000256" key="1">
    <source>
        <dbReference type="ARBA" id="ARBA00005564"/>
    </source>
</evidence>
<name>A0A9P5YCI0_9AGAR</name>
<gene>
    <name evidence="2" type="ORF">BDZ94DRAFT_1288591</name>
</gene>